<reference evidence="1" key="1">
    <citation type="journal article" date="2014" name="Front. Microbiol.">
        <title>High frequency of phylogenetically diverse reductive dehalogenase-homologous genes in deep subseafloor sedimentary metagenomes.</title>
        <authorList>
            <person name="Kawai M."/>
            <person name="Futagami T."/>
            <person name="Toyoda A."/>
            <person name="Takaki Y."/>
            <person name="Nishi S."/>
            <person name="Hori S."/>
            <person name="Arai W."/>
            <person name="Tsubouchi T."/>
            <person name="Morono Y."/>
            <person name="Uchiyama I."/>
            <person name="Ito T."/>
            <person name="Fujiyama A."/>
            <person name="Inagaki F."/>
            <person name="Takami H."/>
        </authorList>
    </citation>
    <scope>NUCLEOTIDE SEQUENCE</scope>
    <source>
        <strain evidence="1">Expedition CK06-06</strain>
    </source>
</reference>
<evidence type="ECO:0000313" key="1">
    <source>
        <dbReference type="EMBL" id="GAH12544.1"/>
    </source>
</evidence>
<protein>
    <submittedName>
        <fullName evidence="1">Uncharacterized protein</fullName>
    </submittedName>
</protein>
<proteinExistence type="predicted"/>
<sequence length="49" mass="5698">DLPTFSFGLFFYLLGNDLGTVDYTYSKEFWENQDGDDPVIFWISRIAAL</sequence>
<dbReference type="AlphaFoldDB" id="X1E5U0"/>
<dbReference type="EMBL" id="BART01033921">
    <property type="protein sequence ID" value="GAH12544.1"/>
    <property type="molecule type" value="Genomic_DNA"/>
</dbReference>
<organism evidence="1">
    <name type="scientific">marine sediment metagenome</name>
    <dbReference type="NCBI Taxonomy" id="412755"/>
    <lineage>
        <taxon>unclassified sequences</taxon>
        <taxon>metagenomes</taxon>
        <taxon>ecological metagenomes</taxon>
    </lineage>
</organism>
<comment type="caution">
    <text evidence="1">The sequence shown here is derived from an EMBL/GenBank/DDBJ whole genome shotgun (WGS) entry which is preliminary data.</text>
</comment>
<accession>X1E5U0</accession>
<gene>
    <name evidence="1" type="ORF">S01H4_58130</name>
</gene>
<feature type="non-terminal residue" evidence="1">
    <location>
        <position position="1"/>
    </location>
</feature>
<name>X1E5U0_9ZZZZ</name>